<dbReference type="AlphaFoldDB" id="A0A3P6TVY4"/>
<evidence type="ECO:0000256" key="5">
    <source>
        <dbReference type="ARBA" id="ARBA00023136"/>
    </source>
</evidence>
<evidence type="ECO:0000256" key="9">
    <source>
        <dbReference type="SAM" id="SignalP"/>
    </source>
</evidence>
<evidence type="ECO:0000256" key="7">
    <source>
        <dbReference type="SAM" id="MobiDB-lite"/>
    </source>
</evidence>
<comment type="similarity">
    <text evidence="2">Belongs to the ZIP transporter (TC 2.A.5) family.</text>
</comment>
<dbReference type="InterPro" id="IPR003689">
    <property type="entry name" value="ZIP"/>
</dbReference>
<accession>A0A3P6TVY4</accession>
<comment type="subcellular location">
    <subcellularLocation>
        <location evidence="1">Membrane</location>
        <topology evidence="1">Multi-pass membrane protein</topology>
    </subcellularLocation>
</comment>
<dbReference type="GO" id="GO:0030003">
    <property type="term" value="P:intracellular monoatomic cation homeostasis"/>
    <property type="evidence" value="ECO:0007669"/>
    <property type="project" value="TreeGrafter"/>
</dbReference>
<evidence type="ECO:0000256" key="2">
    <source>
        <dbReference type="ARBA" id="ARBA00006939"/>
    </source>
</evidence>
<feature type="signal peptide" evidence="9">
    <location>
        <begin position="1"/>
        <end position="29"/>
    </location>
</feature>
<reference evidence="10 11" key="1">
    <citation type="submission" date="2018-11" db="EMBL/GenBank/DDBJ databases">
        <authorList>
            <consortium name="Pathogen Informatics"/>
        </authorList>
    </citation>
    <scope>NUCLEOTIDE SEQUENCE [LARGE SCALE GENOMIC DNA]</scope>
</reference>
<gene>
    <name evidence="10" type="ORF">DILT_LOCUS3423</name>
</gene>
<evidence type="ECO:0000256" key="8">
    <source>
        <dbReference type="SAM" id="Phobius"/>
    </source>
</evidence>
<feature type="coiled-coil region" evidence="6">
    <location>
        <begin position="216"/>
        <end position="243"/>
    </location>
</feature>
<dbReference type="EMBL" id="UYRU01043638">
    <property type="protein sequence ID" value="VDK83140.1"/>
    <property type="molecule type" value="Genomic_DNA"/>
</dbReference>
<dbReference type="PANTHER" id="PTHR12191:SF37">
    <property type="entry name" value="ZINC TRANSPORTER FOI"/>
    <property type="match status" value="1"/>
</dbReference>
<dbReference type="InterPro" id="IPR050799">
    <property type="entry name" value="ZIP_Transporter"/>
</dbReference>
<dbReference type="GO" id="GO:0071578">
    <property type="term" value="P:zinc ion import across plasma membrane"/>
    <property type="evidence" value="ECO:0007669"/>
    <property type="project" value="TreeGrafter"/>
</dbReference>
<evidence type="ECO:0000313" key="11">
    <source>
        <dbReference type="Proteomes" id="UP000281553"/>
    </source>
</evidence>
<dbReference type="GO" id="GO:0005886">
    <property type="term" value="C:plasma membrane"/>
    <property type="evidence" value="ECO:0007669"/>
    <property type="project" value="TreeGrafter"/>
</dbReference>
<evidence type="ECO:0000256" key="4">
    <source>
        <dbReference type="ARBA" id="ARBA00022989"/>
    </source>
</evidence>
<feature type="region of interest" description="Disordered" evidence="7">
    <location>
        <begin position="330"/>
        <end position="403"/>
    </location>
</feature>
<keyword evidence="5 8" id="KW-0472">Membrane</keyword>
<dbReference type="GO" id="GO:0140410">
    <property type="term" value="F:monoatomic cation:bicarbonate symporter activity"/>
    <property type="evidence" value="ECO:0007669"/>
    <property type="project" value="TreeGrafter"/>
</dbReference>
<dbReference type="GO" id="GO:0005385">
    <property type="term" value="F:zinc ion transmembrane transporter activity"/>
    <property type="evidence" value="ECO:0007669"/>
    <property type="project" value="TreeGrafter"/>
</dbReference>
<evidence type="ECO:0000313" key="10">
    <source>
        <dbReference type="EMBL" id="VDK83140.1"/>
    </source>
</evidence>
<feature type="chain" id="PRO_5018322073" evidence="9">
    <location>
        <begin position="30"/>
        <end position="403"/>
    </location>
</feature>
<dbReference type="OrthoDB" id="200954at2759"/>
<feature type="transmembrane region" description="Helical" evidence="8">
    <location>
        <begin position="157"/>
        <end position="179"/>
    </location>
</feature>
<protein>
    <submittedName>
        <fullName evidence="10">Uncharacterized protein</fullName>
    </submittedName>
</protein>
<sequence length="403" mass="44217">MCANCKHTGCWLFLSVMLLLVLGSPPTLAQRICKNTRNTTYDLRTLTLTSQIVQSIVRATNSQITEADFTKLKSDQTTKCPTIDCPTLYNLISTFHAENVSSILEFVDYAEIFPDCRLLIVWIASIVGVIIISAVGLLGVAIVPLVGKKFYNDVIQFLVALAVGCLTGDAFLHLLPHAIAGGHSHEEAGEGEENAEREAMLKGLVALIGVYFFFCAEKLVSTISEYKAEKRAEEEERERILKNPRRSTDIRRLSTFRESISVTSSLRRGSRLPGVEANRRPSRAPSILADDILTTGITAKGINVYTMKNVEVLSAYAEEDEEDLNSEVRDGNLTLQVPSITVHPSVTSDEESSKPAKAGKGKSKNEKHSHAAGDEASTTDEVTIEQPKKDDHHGHSHAVSARR</sequence>
<name>A0A3P6TVY4_DIBLA</name>
<feature type="transmembrane region" description="Helical" evidence="8">
    <location>
        <begin position="119"/>
        <end position="145"/>
    </location>
</feature>
<feature type="compositionally biased region" description="Basic and acidic residues" evidence="7">
    <location>
        <begin position="363"/>
        <end position="373"/>
    </location>
</feature>
<evidence type="ECO:0000256" key="6">
    <source>
        <dbReference type="SAM" id="Coils"/>
    </source>
</evidence>
<keyword evidence="6" id="KW-0175">Coiled coil</keyword>
<dbReference type="Proteomes" id="UP000281553">
    <property type="component" value="Unassembled WGS sequence"/>
</dbReference>
<evidence type="ECO:0000256" key="1">
    <source>
        <dbReference type="ARBA" id="ARBA00004141"/>
    </source>
</evidence>
<organism evidence="10 11">
    <name type="scientific">Dibothriocephalus latus</name>
    <name type="common">Fish tapeworm</name>
    <name type="synonym">Diphyllobothrium latum</name>
    <dbReference type="NCBI Taxonomy" id="60516"/>
    <lineage>
        <taxon>Eukaryota</taxon>
        <taxon>Metazoa</taxon>
        <taxon>Spiralia</taxon>
        <taxon>Lophotrochozoa</taxon>
        <taxon>Platyhelminthes</taxon>
        <taxon>Cestoda</taxon>
        <taxon>Eucestoda</taxon>
        <taxon>Diphyllobothriidea</taxon>
        <taxon>Diphyllobothriidae</taxon>
        <taxon>Dibothriocephalus</taxon>
    </lineage>
</organism>
<dbReference type="PANTHER" id="PTHR12191">
    <property type="entry name" value="SOLUTE CARRIER FAMILY 39"/>
    <property type="match status" value="1"/>
</dbReference>
<evidence type="ECO:0000256" key="3">
    <source>
        <dbReference type="ARBA" id="ARBA00022692"/>
    </source>
</evidence>
<keyword evidence="3 8" id="KW-0812">Transmembrane</keyword>
<keyword evidence="11" id="KW-1185">Reference proteome</keyword>
<keyword evidence="4 8" id="KW-1133">Transmembrane helix</keyword>
<dbReference type="Pfam" id="PF02535">
    <property type="entry name" value="Zip"/>
    <property type="match status" value="1"/>
</dbReference>
<feature type="compositionally biased region" description="Basic residues" evidence="7">
    <location>
        <begin position="394"/>
        <end position="403"/>
    </location>
</feature>
<keyword evidence="9" id="KW-0732">Signal</keyword>
<feature type="compositionally biased region" description="Polar residues" evidence="7">
    <location>
        <begin position="333"/>
        <end position="347"/>
    </location>
</feature>
<proteinExistence type="inferred from homology"/>